<evidence type="ECO:0000256" key="1">
    <source>
        <dbReference type="SAM" id="Phobius"/>
    </source>
</evidence>
<organism evidence="2 3">
    <name type="scientific">Sphingobacterium paludis</name>
    <dbReference type="NCBI Taxonomy" id="1476465"/>
    <lineage>
        <taxon>Bacteria</taxon>
        <taxon>Pseudomonadati</taxon>
        <taxon>Bacteroidota</taxon>
        <taxon>Sphingobacteriia</taxon>
        <taxon>Sphingobacteriales</taxon>
        <taxon>Sphingobacteriaceae</taxon>
        <taxon>Sphingobacterium</taxon>
    </lineage>
</organism>
<keyword evidence="1" id="KW-1133">Transmembrane helix</keyword>
<dbReference type="AlphaFoldDB" id="A0A4R7CTG9"/>
<keyword evidence="3" id="KW-1185">Reference proteome</keyword>
<name>A0A4R7CTG9_9SPHI</name>
<keyword evidence="1" id="KW-0812">Transmembrane</keyword>
<accession>A0A4R7CTG9</accession>
<evidence type="ECO:0000313" key="2">
    <source>
        <dbReference type="EMBL" id="TDS11703.1"/>
    </source>
</evidence>
<feature type="transmembrane region" description="Helical" evidence="1">
    <location>
        <begin position="58"/>
        <end position="78"/>
    </location>
</feature>
<dbReference type="Proteomes" id="UP000294752">
    <property type="component" value="Unassembled WGS sequence"/>
</dbReference>
<dbReference type="RefSeq" id="WP_133641167.1">
    <property type="nucleotide sequence ID" value="NZ_SNZV01000007.1"/>
</dbReference>
<gene>
    <name evidence="2" type="ORF">B0I21_10744</name>
</gene>
<reference evidence="2 3" key="1">
    <citation type="submission" date="2019-03" db="EMBL/GenBank/DDBJ databases">
        <title>Genomic Encyclopedia of Type Strains, Phase III (KMG-III): the genomes of soil and plant-associated and newly described type strains.</title>
        <authorList>
            <person name="Whitman W."/>
        </authorList>
    </citation>
    <scope>NUCLEOTIDE SEQUENCE [LARGE SCALE GENOMIC DNA]</scope>
    <source>
        <strain evidence="2 3">CGMCC 1.12801</strain>
    </source>
</reference>
<keyword evidence="1" id="KW-0472">Membrane</keyword>
<proteinExistence type="predicted"/>
<comment type="caution">
    <text evidence="2">The sequence shown here is derived from an EMBL/GenBank/DDBJ whole genome shotgun (WGS) entry which is preliminary data.</text>
</comment>
<sequence>MNKLSGRFYVILITEWIGVNESLSFESRYKVLKATIGILINDMPLEDIWRFYRKREMFYGSLRLLTMFSLLMFLFQLYNDFYSYFFQLSPLLVTSYVCTLPILRPGYRYSDIWEDKSEFLNLVRSKDIEDYKMQKDNFWNYKNINAEERVLTLHNHFNFDIMVVQTPQRRRNPEYDRFFRKVEAGRFFHGIPPEEYFDISKDFVFILKSKIDGQEYSFSYDTIFNKIKSDVVQSLNAEKGKKAYLDPSLSFDARIQSLMCCENSFNLLPMRSVILFFDPLRLRSDCDPKLKKFGLTDEQFITFIVSRFVEKDGVDLNLSLNKDANKGFAATFFHHFYVYSTKTTGEPKRNGLKKYYILLSSTFCEFKKEKTDNFASTDLELIGNHESYQKSVEI</sequence>
<dbReference type="EMBL" id="SNZV01000007">
    <property type="protein sequence ID" value="TDS11703.1"/>
    <property type="molecule type" value="Genomic_DNA"/>
</dbReference>
<evidence type="ECO:0000313" key="3">
    <source>
        <dbReference type="Proteomes" id="UP000294752"/>
    </source>
</evidence>
<protein>
    <submittedName>
        <fullName evidence="2">Uncharacterized protein</fullName>
    </submittedName>
</protein>
<dbReference type="OrthoDB" id="10001015at2"/>